<dbReference type="Pfam" id="PF02450">
    <property type="entry name" value="LCAT"/>
    <property type="match status" value="1"/>
</dbReference>
<dbReference type="PANTHER" id="PTHR11440">
    <property type="entry name" value="LECITHIN-CHOLESTEROL ACYLTRANSFERASE-RELATED"/>
    <property type="match status" value="1"/>
</dbReference>
<dbReference type="SUPFAM" id="SSF53474">
    <property type="entry name" value="alpha/beta-Hydrolases"/>
    <property type="match status" value="1"/>
</dbReference>
<evidence type="ECO:0000313" key="3">
    <source>
        <dbReference type="Proteomes" id="UP000324897"/>
    </source>
</evidence>
<evidence type="ECO:0000256" key="1">
    <source>
        <dbReference type="SAM" id="SignalP"/>
    </source>
</evidence>
<dbReference type="GO" id="GO:0008374">
    <property type="term" value="F:O-acyltransferase activity"/>
    <property type="evidence" value="ECO:0007669"/>
    <property type="project" value="InterPro"/>
</dbReference>
<proteinExistence type="predicted"/>
<comment type="caution">
    <text evidence="2">The sequence shown here is derived from an EMBL/GenBank/DDBJ whole genome shotgun (WGS) entry which is preliminary data.</text>
</comment>
<keyword evidence="1" id="KW-0732">Signal</keyword>
<accession>A0A5J9W164</accession>
<sequence length="532" mass="58517">MRRDAQLQQLLLLVASSLFFASRSTLAAHSGGLHPVVLLPGYPCSQLEARLTDEYQPPSALLGCRERKGKGWFRLWEEDDPTMDPCSADQLRLVYDPIAGDYRNVAGVETRVVGFGTTRGFGSRDPSNRHICMGGLVAALEGAGYTEGKNLFGAPYDFRYAPAAPGKASASFSNITSSLIRLVERASKMNGHKPVILVGHSMGSFTTLVFLNRAPRSWRDRYIKHFVMLGLGAGGNSIVLQLLNPDLSVPPANALAYANTTRSFVSLITLVPSPKVFDHTPLVITPGKNYSADDNAEYLAAVGFSDGEVARYRTRVLPVILGLTAPLVPLTCVNGVGLPTMERLVYMDGESIQGGKPRVVYGDGDGIINLQTVLTLDKLIRDDPNQRYFKSILLPNVTHNGLVSDDSALKRVVSGCQFHSLDLPGAIIINALQNIDYVGFGCLRAHMQADIDSSIWSATWHHLVNLDHIAKIFEDERSLCLGYEEQPYETKEFVVLTGVEVLGGDDREKDLRMERGKSKRYIFNNDEIKWVF</sequence>
<dbReference type="InterPro" id="IPR003386">
    <property type="entry name" value="LACT/PDAT_acylTrfase"/>
</dbReference>
<dbReference type="Gramene" id="TVU41691">
    <property type="protein sequence ID" value="TVU41691"/>
    <property type="gene ID" value="EJB05_15234"/>
</dbReference>
<dbReference type="EMBL" id="RWGY01000007">
    <property type="protein sequence ID" value="TVU41691.1"/>
    <property type="molecule type" value="Genomic_DNA"/>
</dbReference>
<evidence type="ECO:0008006" key="4">
    <source>
        <dbReference type="Google" id="ProtNLM"/>
    </source>
</evidence>
<feature type="non-terminal residue" evidence="2">
    <location>
        <position position="1"/>
    </location>
</feature>
<feature type="chain" id="PRO_5023836869" description="AB hydrolase-1 domain-containing protein" evidence="1">
    <location>
        <begin position="28"/>
        <end position="532"/>
    </location>
</feature>
<feature type="signal peptide" evidence="1">
    <location>
        <begin position="1"/>
        <end position="27"/>
    </location>
</feature>
<dbReference type="Gene3D" id="3.40.50.1820">
    <property type="entry name" value="alpha/beta hydrolase"/>
    <property type="match status" value="1"/>
</dbReference>
<dbReference type="InterPro" id="IPR029058">
    <property type="entry name" value="AB_hydrolase_fold"/>
</dbReference>
<reference evidence="2 3" key="1">
    <citation type="journal article" date="2019" name="Sci. Rep.">
        <title>A high-quality genome of Eragrostis curvula grass provides insights into Poaceae evolution and supports new strategies to enhance forage quality.</title>
        <authorList>
            <person name="Carballo J."/>
            <person name="Santos B.A.C.M."/>
            <person name="Zappacosta D."/>
            <person name="Garbus I."/>
            <person name="Selva J.P."/>
            <person name="Gallo C.A."/>
            <person name="Diaz A."/>
            <person name="Albertini E."/>
            <person name="Caccamo M."/>
            <person name="Echenique V."/>
        </authorList>
    </citation>
    <scope>NUCLEOTIDE SEQUENCE [LARGE SCALE GENOMIC DNA]</scope>
    <source>
        <strain evidence="3">cv. Victoria</strain>
        <tissue evidence="2">Leaf</tissue>
    </source>
</reference>
<gene>
    <name evidence="2" type="ORF">EJB05_15234</name>
</gene>
<organism evidence="2 3">
    <name type="scientific">Eragrostis curvula</name>
    <name type="common">weeping love grass</name>
    <dbReference type="NCBI Taxonomy" id="38414"/>
    <lineage>
        <taxon>Eukaryota</taxon>
        <taxon>Viridiplantae</taxon>
        <taxon>Streptophyta</taxon>
        <taxon>Embryophyta</taxon>
        <taxon>Tracheophyta</taxon>
        <taxon>Spermatophyta</taxon>
        <taxon>Magnoliopsida</taxon>
        <taxon>Liliopsida</taxon>
        <taxon>Poales</taxon>
        <taxon>Poaceae</taxon>
        <taxon>PACMAD clade</taxon>
        <taxon>Chloridoideae</taxon>
        <taxon>Eragrostideae</taxon>
        <taxon>Eragrostidinae</taxon>
        <taxon>Eragrostis</taxon>
    </lineage>
</organism>
<name>A0A5J9W164_9POAL</name>
<dbReference type="Proteomes" id="UP000324897">
    <property type="component" value="Chromosome 4"/>
</dbReference>
<dbReference type="GO" id="GO:0006629">
    <property type="term" value="P:lipid metabolic process"/>
    <property type="evidence" value="ECO:0007669"/>
    <property type="project" value="InterPro"/>
</dbReference>
<keyword evidence="3" id="KW-1185">Reference proteome</keyword>
<dbReference type="AlphaFoldDB" id="A0A5J9W164"/>
<protein>
    <recommendedName>
        <fullName evidence="4">AB hydrolase-1 domain-containing protein</fullName>
    </recommendedName>
</protein>
<evidence type="ECO:0000313" key="2">
    <source>
        <dbReference type="EMBL" id="TVU41691.1"/>
    </source>
</evidence>
<dbReference type="OrthoDB" id="190846at2759"/>